<evidence type="ECO:0000313" key="3">
    <source>
        <dbReference type="Proteomes" id="UP001160390"/>
    </source>
</evidence>
<feature type="signal peptide" evidence="1">
    <location>
        <begin position="1"/>
        <end position="19"/>
    </location>
</feature>
<feature type="chain" id="PRO_5041361310" evidence="1">
    <location>
        <begin position="20"/>
        <end position="89"/>
    </location>
</feature>
<dbReference type="Proteomes" id="UP001160390">
    <property type="component" value="Unassembled WGS sequence"/>
</dbReference>
<keyword evidence="1" id="KW-0732">Signal</keyword>
<comment type="caution">
    <text evidence="2">The sequence shown here is derived from an EMBL/GenBank/DDBJ whole genome shotgun (WGS) entry which is preliminary data.</text>
</comment>
<dbReference type="AlphaFoldDB" id="A0AA35LRM3"/>
<dbReference type="EMBL" id="CABFNP030000572">
    <property type="protein sequence ID" value="CAI6043903.1"/>
    <property type="molecule type" value="Genomic_DNA"/>
</dbReference>
<name>A0AA35LRM3_9HYPO</name>
<sequence length="89" mass="9807">MRFSTVLIAAAATLTVASTKESAPFLALRDAEELEKRDDADQFVDERDLDDLEVRGNSRFQPGYYKERGKLEVEAAAVAIPGDTRITAC</sequence>
<organism evidence="2 3">
    <name type="scientific">Clonostachys chloroleuca</name>
    <dbReference type="NCBI Taxonomy" id="1926264"/>
    <lineage>
        <taxon>Eukaryota</taxon>
        <taxon>Fungi</taxon>
        <taxon>Dikarya</taxon>
        <taxon>Ascomycota</taxon>
        <taxon>Pezizomycotina</taxon>
        <taxon>Sordariomycetes</taxon>
        <taxon>Hypocreomycetidae</taxon>
        <taxon>Hypocreales</taxon>
        <taxon>Bionectriaceae</taxon>
        <taxon>Clonostachys</taxon>
    </lineage>
</organism>
<reference evidence="2" key="1">
    <citation type="submission" date="2023-01" db="EMBL/GenBank/DDBJ databases">
        <authorList>
            <person name="Piombo E."/>
        </authorList>
    </citation>
    <scope>NUCLEOTIDE SEQUENCE</scope>
</reference>
<proteinExistence type="predicted"/>
<protein>
    <submittedName>
        <fullName evidence="2">Uncharacterized protein</fullName>
    </submittedName>
</protein>
<accession>A0AA35LRM3</accession>
<gene>
    <name evidence="2" type="ORF">CCHLO57077_00019072</name>
</gene>
<evidence type="ECO:0000256" key="1">
    <source>
        <dbReference type="SAM" id="SignalP"/>
    </source>
</evidence>
<evidence type="ECO:0000313" key="2">
    <source>
        <dbReference type="EMBL" id="CAI6043903.1"/>
    </source>
</evidence>
<keyword evidence="3" id="KW-1185">Reference proteome</keyword>